<dbReference type="EMBL" id="JANIEX010001265">
    <property type="protein sequence ID" value="KAJ3559917.1"/>
    <property type="molecule type" value="Genomic_DNA"/>
</dbReference>
<accession>A0AAD5YP81</accession>
<reference evidence="1" key="1">
    <citation type="submission" date="2022-07" db="EMBL/GenBank/DDBJ databases">
        <title>Genome Sequence of Leucocoprinus birnbaumii.</title>
        <authorList>
            <person name="Buettner E."/>
        </authorList>
    </citation>
    <scope>NUCLEOTIDE SEQUENCE</scope>
    <source>
        <strain evidence="1">VT141</strain>
    </source>
</reference>
<dbReference type="AlphaFoldDB" id="A0AAD5YP81"/>
<name>A0AAD5YP81_9AGAR</name>
<organism evidence="1 2">
    <name type="scientific">Leucocoprinus birnbaumii</name>
    <dbReference type="NCBI Taxonomy" id="56174"/>
    <lineage>
        <taxon>Eukaryota</taxon>
        <taxon>Fungi</taxon>
        <taxon>Dikarya</taxon>
        <taxon>Basidiomycota</taxon>
        <taxon>Agaricomycotina</taxon>
        <taxon>Agaricomycetes</taxon>
        <taxon>Agaricomycetidae</taxon>
        <taxon>Agaricales</taxon>
        <taxon>Agaricineae</taxon>
        <taxon>Agaricaceae</taxon>
        <taxon>Leucocoprinus</taxon>
    </lineage>
</organism>
<proteinExistence type="predicted"/>
<dbReference type="Gene3D" id="3.80.10.10">
    <property type="entry name" value="Ribonuclease Inhibitor"/>
    <property type="match status" value="1"/>
</dbReference>
<evidence type="ECO:0000313" key="2">
    <source>
        <dbReference type="Proteomes" id="UP001213000"/>
    </source>
</evidence>
<dbReference type="Proteomes" id="UP001213000">
    <property type="component" value="Unassembled WGS sequence"/>
</dbReference>
<keyword evidence="2" id="KW-1185">Reference proteome</keyword>
<comment type="caution">
    <text evidence="1">The sequence shown here is derived from an EMBL/GenBank/DDBJ whole genome shotgun (WGS) entry which is preliminary data.</text>
</comment>
<sequence>MRLRASSVLSCHVLPPIHTYADIIEATRPPSPLNLPHRPPKSRTLVSVQQYLHASSTYQHPITKIPSEILYEIFLLYFTTSPALYIDEVTSGPLKPGLYTNLDQQLNPFTLSHVCAAWRAVIANSSKLWSQLVIVGPLLHQWYAISTWLTRAREDTDITLIQLDLRSSQQELEEATDKALCAILHHSLCIRRLRLEFRCSEWQWALALFDPRRFDCLKEFHVEFPPWSLPRTDRDRFWANIFQGPKLQRVSWKSTDLCPTFHLTRWQYLTSVNISGRITQKNLWTILRITPRLVRLRVQGIYVPTPIPDPNPILPPAFSIPPPPNLTDFRPFVHTSLRHLDVEFKCSPALIYQNLRLPCLTSLKVTQNSTGYDLEHPRLPMSSLIALIFSTSLHCGLTHLTIRDPTASEARLCALLSMKELSNLEYLGLEYVSPRIIDRLNPTLVKPDENINTFPNLLKLEVFGHYENGDLDLTFPFGGTLTNNTVHNLPNFAATAVNVDYDEVERARKEREILKGRVYQAVRKLIRNKMSYGEEMVVCLWPCGIVVDEENVSELGRNMLLR</sequence>
<evidence type="ECO:0000313" key="1">
    <source>
        <dbReference type="EMBL" id="KAJ3559917.1"/>
    </source>
</evidence>
<gene>
    <name evidence="1" type="ORF">NP233_g11141</name>
</gene>
<evidence type="ECO:0008006" key="3">
    <source>
        <dbReference type="Google" id="ProtNLM"/>
    </source>
</evidence>
<protein>
    <recommendedName>
        <fullName evidence="3">F-box domain-containing protein</fullName>
    </recommendedName>
</protein>
<dbReference type="InterPro" id="IPR032675">
    <property type="entry name" value="LRR_dom_sf"/>
</dbReference>